<evidence type="ECO:0000313" key="3">
    <source>
        <dbReference type="EMBL" id="KAF6743085.1"/>
    </source>
</evidence>
<dbReference type="InterPro" id="IPR046496">
    <property type="entry name" value="DUF6589"/>
</dbReference>
<dbReference type="Proteomes" id="UP000521943">
    <property type="component" value="Unassembled WGS sequence"/>
</dbReference>
<accession>A0A8H6H9S9</accession>
<feature type="compositionally biased region" description="Acidic residues" evidence="1">
    <location>
        <begin position="358"/>
        <end position="379"/>
    </location>
</feature>
<gene>
    <name evidence="3" type="ORF">DFP72DRAFT_147275</name>
</gene>
<reference evidence="3 4" key="1">
    <citation type="submission" date="2020-07" db="EMBL/GenBank/DDBJ databases">
        <title>Comparative genomics of pyrophilous fungi reveals a link between fire events and developmental genes.</title>
        <authorList>
            <consortium name="DOE Joint Genome Institute"/>
            <person name="Steindorff A.S."/>
            <person name="Carver A."/>
            <person name="Calhoun S."/>
            <person name="Stillman K."/>
            <person name="Liu H."/>
            <person name="Lipzen A."/>
            <person name="Pangilinan J."/>
            <person name="Labutti K."/>
            <person name="Bruns T.D."/>
            <person name="Grigoriev I.V."/>
        </authorList>
    </citation>
    <scope>NUCLEOTIDE SEQUENCE [LARGE SCALE GENOMIC DNA]</scope>
    <source>
        <strain evidence="3 4">CBS 144469</strain>
    </source>
</reference>
<feature type="domain" description="DUF6589" evidence="2">
    <location>
        <begin position="38"/>
        <end position="192"/>
    </location>
</feature>
<evidence type="ECO:0000256" key="1">
    <source>
        <dbReference type="SAM" id="MobiDB-lite"/>
    </source>
</evidence>
<organism evidence="3 4">
    <name type="scientific">Ephemerocybe angulata</name>
    <dbReference type="NCBI Taxonomy" id="980116"/>
    <lineage>
        <taxon>Eukaryota</taxon>
        <taxon>Fungi</taxon>
        <taxon>Dikarya</taxon>
        <taxon>Basidiomycota</taxon>
        <taxon>Agaricomycotina</taxon>
        <taxon>Agaricomycetes</taxon>
        <taxon>Agaricomycetidae</taxon>
        <taxon>Agaricales</taxon>
        <taxon>Agaricineae</taxon>
        <taxon>Psathyrellaceae</taxon>
        <taxon>Ephemerocybe</taxon>
    </lineage>
</organism>
<name>A0A8H6H9S9_9AGAR</name>
<protein>
    <recommendedName>
        <fullName evidence="2">DUF6589 domain-containing protein</fullName>
    </recommendedName>
</protein>
<keyword evidence="4" id="KW-1185">Reference proteome</keyword>
<evidence type="ECO:0000259" key="2">
    <source>
        <dbReference type="Pfam" id="PF20231"/>
    </source>
</evidence>
<dbReference type="EMBL" id="JACGCI010000159">
    <property type="protein sequence ID" value="KAF6743085.1"/>
    <property type="molecule type" value="Genomic_DNA"/>
</dbReference>
<proteinExistence type="predicted"/>
<dbReference type="OrthoDB" id="2496395at2759"/>
<comment type="caution">
    <text evidence="3">The sequence shown here is derived from an EMBL/GenBank/DDBJ whole genome shotgun (WGS) entry which is preliminary data.</text>
</comment>
<feature type="region of interest" description="Disordered" evidence="1">
    <location>
        <begin position="351"/>
        <end position="379"/>
    </location>
</feature>
<dbReference type="Pfam" id="PF20231">
    <property type="entry name" value="DUF6589"/>
    <property type="match status" value="1"/>
</dbReference>
<sequence>MIFTQFTQGVVVEELRWKRNKWMMENEENPKLEPDGTPKKLDQGDMVFENACLFMRDAIISREFTDAIKANDPGRILLVLKIFALSFRGNGRLKYAYEMLFFLHHVEHVWPEGARRIALNNMVLNPSGEEDSGVEGDLVQEHVNLLAKVKYKARGSNASWEWMFVVTPCTITLRELQNNIHSSLGSDMGTKHASAKLAEDIRSLMDSLSEHRVYEILPGRVTAEDDPPVLDVISVGMQQLQGPLDEYNKAFKRLQERRKLIPVTQEASPELTFADLGEPVALSAGAASEIPPLSPNSDSSTSSLPAFAELAGDLPELNGYTDTTADIIQEEFDHMLTELEDEASLPLLTERDVALDMDAMESDDESDWESDSDSSSDYE</sequence>
<dbReference type="AlphaFoldDB" id="A0A8H6H9S9"/>
<evidence type="ECO:0000313" key="4">
    <source>
        <dbReference type="Proteomes" id="UP000521943"/>
    </source>
</evidence>